<keyword evidence="7 13" id="KW-0472">Membrane</keyword>
<dbReference type="SUPFAM" id="SSF53448">
    <property type="entry name" value="Nucleotide-diphospho-sugar transferases"/>
    <property type="match status" value="1"/>
</dbReference>
<dbReference type="GO" id="GO:0071555">
    <property type="term" value="P:cell wall organization"/>
    <property type="evidence" value="ECO:0007669"/>
    <property type="project" value="UniProtKB-KW"/>
</dbReference>
<evidence type="ECO:0000256" key="5">
    <source>
        <dbReference type="ARBA" id="ARBA00022989"/>
    </source>
</evidence>
<dbReference type="OrthoDB" id="72851at2759"/>
<evidence type="ECO:0000256" key="6">
    <source>
        <dbReference type="ARBA" id="ARBA00023034"/>
    </source>
</evidence>
<keyword evidence="15" id="KW-1185">Reference proteome</keyword>
<evidence type="ECO:0000256" key="10">
    <source>
        <dbReference type="PIRSR" id="PIRSR605150-1"/>
    </source>
</evidence>
<feature type="transmembrane region" description="Helical" evidence="13">
    <location>
        <begin position="544"/>
        <end position="564"/>
    </location>
</feature>
<dbReference type="GO" id="GO:0030244">
    <property type="term" value="P:cellulose biosynthetic process"/>
    <property type="evidence" value="ECO:0007669"/>
    <property type="project" value="InterPro"/>
</dbReference>
<gene>
    <name evidence="14" type="ORF">F0562_013486</name>
</gene>
<accession>A0A5J4ZKP7</accession>
<organism evidence="14 15">
    <name type="scientific">Nyssa sinensis</name>
    <dbReference type="NCBI Taxonomy" id="561372"/>
    <lineage>
        <taxon>Eukaryota</taxon>
        <taxon>Viridiplantae</taxon>
        <taxon>Streptophyta</taxon>
        <taxon>Embryophyta</taxon>
        <taxon>Tracheophyta</taxon>
        <taxon>Spermatophyta</taxon>
        <taxon>Magnoliopsida</taxon>
        <taxon>eudicotyledons</taxon>
        <taxon>Gunneridae</taxon>
        <taxon>Pentapetalae</taxon>
        <taxon>asterids</taxon>
        <taxon>Cornales</taxon>
        <taxon>Nyssaceae</taxon>
        <taxon>Nyssa</taxon>
    </lineage>
</organism>
<dbReference type="GO" id="GO:0000139">
    <property type="term" value="C:Golgi membrane"/>
    <property type="evidence" value="ECO:0007669"/>
    <property type="project" value="UniProtKB-SubCell"/>
</dbReference>
<keyword evidence="6" id="KW-0333">Golgi apparatus</keyword>
<feature type="binding site" evidence="12">
    <location>
        <position position="308"/>
    </location>
    <ligand>
        <name>Mn(2+)</name>
        <dbReference type="ChEBI" id="CHEBI:29035"/>
    </ligand>
</feature>
<evidence type="ECO:0000256" key="13">
    <source>
        <dbReference type="SAM" id="Phobius"/>
    </source>
</evidence>
<feature type="transmembrane region" description="Helical" evidence="13">
    <location>
        <begin position="743"/>
        <end position="759"/>
    </location>
</feature>
<evidence type="ECO:0000313" key="14">
    <source>
        <dbReference type="EMBL" id="KAA8519230.1"/>
    </source>
</evidence>
<dbReference type="Gene3D" id="3.90.550.10">
    <property type="entry name" value="Spore Coat Polysaccharide Biosynthesis Protein SpsA, Chain A"/>
    <property type="match status" value="2"/>
</dbReference>
<evidence type="ECO:0000256" key="3">
    <source>
        <dbReference type="ARBA" id="ARBA00022679"/>
    </source>
</evidence>
<comment type="subcellular location">
    <subcellularLocation>
        <location evidence="1">Golgi apparatus membrane</location>
        <topology evidence="1">Multi-pass membrane protein</topology>
    </subcellularLocation>
</comment>
<dbReference type="Pfam" id="PF03552">
    <property type="entry name" value="Cellulose_synt"/>
    <property type="match status" value="2"/>
</dbReference>
<protein>
    <recommendedName>
        <fullName evidence="16">Cellulose synthase-like protein E1</fullName>
    </recommendedName>
</protein>
<dbReference type="GO" id="GO:0016760">
    <property type="term" value="F:cellulose synthase (UDP-forming) activity"/>
    <property type="evidence" value="ECO:0007669"/>
    <property type="project" value="InterPro"/>
</dbReference>
<dbReference type="InterPro" id="IPR029044">
    <property type="entry name" value="Nucleotide-diphossugar_trans"/>
</dbReference>
<evidence type="ECO:0008006" key="16">
    <source>
        <dbReference type="Google" id="ProtNLM"/>
    </source>
</evidence>
<keyword evidence="3" id="KW-0808">Transferase</keyword>
<dbReference type="InterPro" id="IPR005150">
    <property type="entry name" value="Cellulose_synth"/>
</dbReference>
<keyword evidence="5 13" id="KW-1133">Transmembrane helix</keyword>
<feature type="transmembrane region" description="Helical" evidence="13">
    <location>
        <begin position="678"/>
        <end position="699"/>
    </location>
</feature>
<dbReference type="Proteomes" id="UP000325577">
    <property type="component" value="Linkage Group LG6"/>
</dbReference>
<feature type="active site" evidence="10">
    <location>
        <position position="142"/>
    </location>
</feature>
<sequence>MGKEENGYLPLFETKAVKGRVLYKLYAVSVFVGICLICVYRVKHLPAPGELGRWAWIGLFMAELWFSFYWIVTQFVRWNPIYRNTFKDRLSQRYKEVLPAVDVFVCTADPVIEPPIMVINTVLSVMAYDYPPEKLSVYLSDDGGSELTFYVLLEASQFSKYWLPFCKKFKVEPRSPEVYFSKAAEPVHDDIMSNEWSSVKKLYENMKKRINNATKQGRISDELRQDHNGFCEWDLASTKNDHQTILQILIDGRDLKAVDFEGQPLPTLVYLAREKRPQYHHNFKAGALNALIRVSSRISNAPIILTVDCDMYSNNSESMRDALCFFMDEEKGNEIAYVQFPQTFSNITKNDIYSSSQRVFYGVSINNNSTCMIFNHSVLESEELVVMKVELAALDAYGGPCYVGTGCFHRRQSLCGNKYDKECKVEWETQNYGKVKESVHVLEQTCRVLASCTYEGNTKWGKEMGVLYGYPVEDVITGLSIQCRGWKSIYFRPEKKGFIGVAPSTLLQSLVQHKRWSEGDFQIFLSKYCPLVYGHKKIPLQLQISYCCSLLWAPNCLATLYYVVFPSLSIIRGISLFPKLMSLSVLPFAYVIIAKYGYSLVEFLWCGGTIQGWWNDQRMWVFQRSTSYLFGFSETILKLLGFANSGFVVTAKLADETVSLRHQQEVIEFGAPSPMFKILATLALINLFSFVGGINRVIIDSKTEVLDQLALQILLCGLIVIINLPVYQGLFFRKDKGRMPTSVTYQSVILAIFAHLVALY</sequence>
<dbReference type="EMBL" id="CM018049">
    <property type="protein sequence ID" value="KAA8519230.1"/>
    <property type="molecule type" value="Genomic_DNA"/>
</dbReference>
<evidence type="ECO:0000256" key="8">
    <source>
        <dbReference type="ARBA" id="ARBA00023316"/>
    </source>
</evidence>
<dbReference type="FunFam" id="3.90.550.10:FF:000138">
    <property type="entry name" value="Cellulose synthase isolog"/>
    <property type="match status" value="1"/>
</dbReference>
<keyword evidence="8" id="KW-0961">Cell wall biogenesis/degradation</keyword>
<feature type="binding site" evidence="11">
    <location>
        <position position="142"/>
    </location>
    <ligand>
        <name>UDP-alpha-D-glucose</name>
        <dbReference type="ChEBI" id="CHEBI:58885"/>
    </ligand>
</feature>
<reference evidence="14 15" key="1">
    <citation type="submission" date="2019-09" db="EMBL/GenBank/DDBJ databases">
        <title>A chromosome-level genome assembly of the Chinese tupelo Nyssa sinensis.</title>
        <authorList>
            <person name="Yang X."/>
            <person name="Kang M."/>
            <person name="Yang Y."/>
            <person name="Xiong H."/>
            <person name="Wang M."/>
            <person name="Zhang Z."/>
            <person name="Wang Z."/>
            <person name="Wu H."/>
            <person name="Ma T."/>
            <person name="Liu J."/>
            <person name="Xi Z."/>
        </authorList>
    </citation>
    <scope>NUCLEOTIDE SEQUENCE [LARGE SCALE GENOMIC DNA]</scope>
    <source>
        <strain evidence="14">J267</strain>
        <tissue evidence="14">Leaf</tissue>
    </source>
</reference>
<evidence type="ECO:0000256" key="1">
    <source>
        <dbReference type="ARBA" id="ARBA00004653"/>
    </source>
</evidence>
<dbReference type="PANTHER" id="PTHR13301">
    <property type="entry name" value="X-BOX TRANSCRIPTION FACTOR-RELATED"/>
    <property type="match status" value="1"/>
</dbReference>
<dbReference type="AlphaFoldDB" id="A0A5J4ZKP7"/>
<evidence type="ECO:0000256" key="4">
    <source>
        <dbReference type="ARBA" id="ARBA00022692"/>
    </source>
</evidence>
<comment type="function">
    <text evidence="9">Thought to be a Golgi-localized beta-glycan synthase that polymerize the backbones of noncellulosic polysaccharides (hemicelluloses) of plant cell wall.</text>
</comment>
<feature type="transmembrane region" description="Helical" evidence="13">
    <location>
        <begin position="54"/>
        <end position="72"/>
    </location>
</feature>
<proteinExistence type="predicted"/>
<name>A0A5J4ZKP7_9ASTE</name>
<evidence type="ECO:0000256" key="12">
    <source>
        <dbReference type="PIRSR" id="PIRSR605150-3"/>
    </source>
</evidence>
<feature type="transmembrane region" description="Helical" evidence="13">
    <location>
        <begin position="21"/>
        <end position="42"/>
    </location>
</feature>
<evidence type="ECO:0000256" key="9">
    <source>
        <dbReference type="ARBA" id="ARBA00037405"/>
    </source>
</evidence>
<evidence type="ECO:0000256" key="11">
    <source>
        <dbReference type="PIRSR" id="PIRSR605150-2"/>
    </source>
</evidence>
<evidence type="ECO:0000256" key="7">
    <source>
        <dbReference type="ARBA" id="ARBA00023136"/>
    </source>
</evidence>
<feature type="binding site" evidence="12">
    <location>
        <position position="284"/>
    </location>
    <ligand>
        <name>Mn(2+)</name>
        <dbReference type="ChEBI" id="CHEBI:29035"/>
    </ligand>
</feature>
<feature type="binding site" evidence="11">
    <location>
        <position position="113"/>
    </location>
    <ligand>
        <name>UDP-alpha-D-glucose</name>
        <dbReference type="ChEBI" id="CHEBI:58885"/>
    </ligand>
</feature>
<keyword evidence="2" id="KW-0328">Glycosyltransferase</keyword>
<feature type="active site" evidence="10">
    <location>
        <position position="474"/>
    </location>
</feature>
<feature type="transmembrane region" description="Helical" evidence="13">
    <location>
        <begin position="711"/>
        <end position="731"/>
    </location>
</feature>
<evidence type="ECO:0000313" key="15">
    <source>
        <dbReference type="Proteomes" id="UP000325577"/>
    </source>
</evidence>
<keyword evidence="4 13" id="KW-0812">Transmembrane</keyword>
<evidence type="ECO:0000256" key="2">
    <source>
        <dbReference type="ARBA" id="ARBA00022676"/>
    </source>
</evidence>